<dbReference type="Proteomes" id="UP001443914">
    <property type="component" value="Unassembled WGS sequence"/>
</dbReference>
<comment type="caution">
    <text evidence="7">The sequence shown here is derived from an EMBL/GenBank/DDBJ whole genome shotgun (WGS) entry which is preliminary data.</text>
</comment>
<dbReference type="Pfam" id="PF18052">
    <property type="entry name" value="Rx_N"/>
    <property type="match status" value="1"/>
</dbReference>
<dbReference type="GO" id="GO:0043531">
    <property type="term" value="F:ADP binding"/>
    <property type="evidence" value="ECO:0007669"/>
    <property type="project" value="InterPro"/>
</dbReference>
<dbReference type="Gene3D" id="3.40.50.300">
    <property type="entry name" value="P-loop containing nucleotide triphosphate hydrolases"/>
    <property type="match status" value="1"/>
</dbReference>
<dbReference type="InterPro" id="IPR042197">
    <property type="entry name" value="Apaf_helical"/>
</dbReference>
<reference evidence="7" key="1">
    <citation type="submission" date="2024-03" db="EMBL/GenBank/DDBJ databases">
        <title>WGS assembly of Saponaria officinalis var. Norfolk2.</title>
        <authorList>
            <person name="Jenkins J."/>
            <person name="Shu S."/>
            <person name="Grimwood J."/>
            <person name="Barry K."/>
            <person name="Goodstein D."/>
            <person name="Schmutz J."/>
            <person name="Leebens-Mack J."/>
            <person name="Osbourn A."/>
        </authorList>
    </citation>
    <scope>NUCLEOTIDE SEQUENCE [LARGE SCALE GENOMIC DNA]</scope>
    <source>
        <strain evidence="7">JIC</strain>
    </source>
</reference>
<dbReference type="Pfam" id="PF23598">
    <property type="entry name" value="LRR_14"/>
    <property type="match status" value="1"/>
</dbReference>
<feature type="domain" description="NB-ARC" evidence="4">
    <location>
        <begin position="172"/>
        <end position="344"/>
    </location>
</feature>
<dbReference type="InterPro" id="IPR032675">
    <property type="entry name" value="LRR_dom_sf"/>
</dbReference>
<gene>
    <name evidence="7" type="ORF">RND81_05G126500</name>
</gene>
<evidence type="ECO:0000313" key="8">
    <source>
        <dbReference type="Proteomes" id="UP001443914"/>
    </source>
</evidence>
<proteinExistence type="predicted"/>
<dbReference type="AlphaFoldDB" id="A0AAW1KS90"/>
<organism evidence="7 8">
    <name type="scientific">Saponaria officinalis</name>
    <name type="common">Common soapwort</name>
    <name type="synonym">Lychnis saponaria</name>
    <dbReference type="NCBI Taxonomy" id="3572"/>
    <lineage>
        <taxon>Eukaryota</taxon>
        <taxon>Viridiplantae</taxon>
        <taxon>Streptophyta</taxon>
        <taxon>Embryophyta</taxon>
        <taxon>Tracheophyta</taxon>
        <taxon>Spermatophyta</taxon>
        <taxon>Magnoliopsida</taxon>
        <taxon>eudicotyledons</taxon>
        <taxon>Gunneridae</taxon>
        <taxon>Pentapetalae</taxon>
        <taxon>Caryophyllales</taxon>
        <taxon>Caryophyllaceae</taxon>
        <taxon>Caryophylleae</taxon>
        <taxon>Saponaria</taxon>
    </lineage>
</organism>
<keyword evidence="1" id="KW-0677">Repeat</keyword>
<dbReference type="SUPFAM" id="SSF52540">
    <property type="entry name" value="P-loop containing nucleoside triphosphate hydrolases"/>
    <property type="match status" value="1"/>
</dbReference>
<dbReference type="PANTHER" id="PTHR23155">
    <property type="entry name" value="DISEASE RESISTANCE PROTEIN RP"/>
    <property type="match status" value="1"/>
</dbReference>
<keyword evidence="8" id="KW-1185">Reference proteome</keyword>
<dbReference type="FunFam" id="1.10.8.430:FF:000003">
    <property type="entry name" value="Probable disease resistance protein At5g66910"/>
    <property type="match status" value="1"/>
</dbReference>
<evidence type="ECO:0000256" key="1">
    <source>
        <dbReference type="ARBA" id="ARBA00022737"/>
    </source>
</evidence>
<dbReference type="InterPro" id="IPR044974">
    <property type="entry name" value="Disease_R_plants"/>
</dbReference>
<dbReference type="EMBL" id="JBDFQZ010000005">
    <property type="protein sequence ID" value="KAK9725161.1"/>
    <property type="molecule type" value="Genomic_DNA"/>
</dbReference>
<dbReference type="Pfam" id="PF00931">
    <property type="entry name" value="NB-ARC"/>
    <property type="match status" value="1"/>
</dbReference>
<evidence type="ECO:0000259" key="5">
    <source>
        <dbReference type="Pfam" id="PF18052"/>
    </source>
</evidence>
<dbReference type="InterPro" id="IPR055414">
    <property type="entry name" value="LRR_R13L4/SHOC2-like"/>
</dbReference>
<dbReference type="SUPFAM" id="SSF52058">
    <property type="entry name" value="L domain-like"/>
    <property type="match status" value="1"/>
</dbReference>
<dbReference type="Gene3D" id="3.80.10.10">
    <property type="entry name" value="Ribonuclease Inhibitor"/>
    <property type="match status" value="1"/>
</dbReference>
<dbReference type="InterPro" id="IPR027417">
    <property type="entry name" value="P-loop_NTPase"/>
</dbReference>
<evidence type="ECO:0000259" key="4">
    <source>
        <dbReference type="Pfam" id="PF00931"/>
    </source>
</evidence>
<protein>
    <submittedName>
        <fullName evidence="7">Uncharacterized protein</fullName>
    </submittedName>
</protein>
<dbReference type="GO" id="GO:0098542">
    <property type="term" value="P:defense response to other organism"/>
    <property type="evidence" value="ECO:0007669"/>
    <property type="project" value="TreeGrafter"/>
</dbReference>
<evidence type="ECO:0000256" key="2">
    <source>
        <dbReference type="ARBA" id="ARBA00022741"/>
    </source>
</evidence>
<name>A0AAW1KS90_SAPOF</name>
<keyword evidence="2" id="KW-0547">Nucleotide-binding</keyword>
<dbReference type="InterPro" id="IPR041118">
    <property type="entry name" value="Rx_N"/>
</dbReference>
<dbReference type="PRINTS" id="PR00364">
    <property type="entry name" value="DISEASERSIST"/>
</dbReference>
<dbReference type="CDD" id="cd14798">
    <property type="entry name" value="RX-CC_like"/>
    <property type="match status" value="1"/>
</dbReference>
<dbReference type="InterPro" id="IPR002182">
    <property type="entry name" value="NB-ARC"/>
</dbReference>
<evidence type="ECO:0000259" key="6">
    <source>
        <dbReference type="Pfam" id="PF23598"/>
    </source>
</evidence>
<keyword evidence="3" id="KW-0611">Plant defense</keyword>
<feature type="domain" description="Disease resistance N-terminal" evidence="5">
    <location>
        <begin position="6"/>
        <end position="88"/>
    </location>
</feature>
<evidence type="ECO:0000256" key="3">
    <source>
        <dbReference type="ARBA" id="ARBA00022821"/>
    </source>
</evidence>
<dbReference type="PANTHER" id="PTHR23155:SF1185">
    <property type="entry name" value="DISEASE RESISTANCE RPP8-LIKE PROTEIN 3-RELATED"/>
    <property type="match status" value="1"/>
</dbReference>
<dbReference type="Gene3D" id="1.10.8.430">
    <property type="entry name" value="Helical domain of apoptotic protease-activating factors"/>
    <property type="match status" value="1"/>
</dbReference>
<feature type="domain" description="Disease resistance R13L4/SHOC-2-like LRR" evidence="6">
    <location>
        <begin position="571"/>
        <end position="866"/>
    </location>
</feature>
<evidence type="ECO:0000313" key="7">
    <source>
        <dbReference type="EMBL" id="KAK9725161.1"/>
    </source>
</evidence>
<dbReference type="Gene3D" id="1.20.5.4130">
    <property type="match status" value="1"/>
</dbReference>
<accession>A0AAW1KS90</accession>
<dbReference type="FunFam" id="3.40.50.300:FF:001091">
    <property type="entry name" value="Probable disease resistance protein At1g61300"/>
    <property type="match status" value="1"/>
</dbReference>
<sequence length="903" mass="102089">MSSFSIESAAQWLGKLLVQEVQYLSEVSGKVEELQSELEWMQCFLLDADGKQNKNALIRKWVSEISDLALEAEDVTETYILKVSKKRHDDVMNCLMWLSCFWMDAITLHEVGSQIDCLTSKISKMSSRLQTYGVRSSYDVQSSQTAMTKKLLAEQRRTYSHAQPDVIVGLEPDVAKLITKLHQGQQKIVVTHGMGGIGKTALAREVYLKCLSQGHFVGCAWAYVSQQCNLGAVCKELLNQLIPKDDEEKSSINNLEVSQLPGKLFEILKRNNYLVVLDDVWTVADWKCLEPAFPIHDSSCGSKILVTTRNPQIFSSLGDDLVSTWKAETLKEDSCWELLENKGHFKRNALDSSMKEVARKMLDHCNGHPLAIVALGGVLATKKLPEEWDSVCENLQTYLQGDEESYSGVYDVLAMSYYDLHYNLKPCFLHMGHFPEDYPIDVQKLYHLWIADGVVSSTQNQIGMIQVNGTDADGRIDTCSLHDLMRDKCIEMTGDENFLQIVNIDELQKASTDARTDRCRRVTMYVGKEDSQSVLKSLSGKLSSLRSLMFISTCTEQDRSEDSCEWIRTICEKFMLLRALDFEGGVILKGTLPSEVGNLIYLRHLCLKGTHITELPSSIKNLKSLLILDLRVSGVVIKLPNVLSEMISLCYLYFPGRHLSQEGYSTQGYKTEDGTMLILDKLNHLERVDDVDLDEVDVKGLLELASMKKLSATCKRQKEILTAFLKSRSIKHLSLKIDANLLIGDSKMLLSESSSLRILHVDANRYPSTYLPIQVDMFPCNLVELGFWYCKFQEDPMPILEKLPKLRNLQLRICYQGKKISCSKNAFPELTVLVLDGLFSLQVWDVKDGGFPKLQKMEIYNCPLKKIHAVLPSKILIVCSNNLRQVVEDFRQQGKASTHTQAI</sequence>
<dbReference type="InterPro" id="IPR038005">
    <property type="entry name" value="RX-like_CC"/>
</dbReference>